<dbReference type="GO" id="GO:0007160">
    <property type="term" value="P:cell-matrix adhesion"/>
    <property type="evidence" value="ECO:0007669"/>
    <property type="project" value="InterPro"/>
</dbReference>
<dbReference type="PANTHER" id="PTHR10697:SF1">
    <property type="entry name" value="MAMMALIAN EPENDYMIN-RELATED PROTEIN 1"/>
    <property type="match status" value="1"/>
</dbReference>
<protein>
    <submittedName>
        <fullName evidence="3">Uncharacterized protein LOC110973721</fullName>
    </submittedName>
</protein>
<dbReference type="OrthoDB" id="9942506at2759"/>
<feature type="signal peptide" evidence="1">
    <location>
        <begin position="1"/>
        <end position="16"/>
    </location>
</feature>
<dbReference type="AlphaFoldDB" id="A0A8B7XI17"/>
<sequence length="243" mass="27421">MWSGLLVCMLVVGAMAFQPSVPFGASQPGERHEPCCAPRYFTFNQVTTTTSVQDGSLLVEYDNAEGAYDAKFERIAVKLVIDYFNGTEVYLRLIEDYIKGVSYYILEHAGEDICFVGRTEGRFNEECLNDDAQFLSEATLGDYDLVLDNWYVVSEDKTEHSVKSVQHEGCVPVGLLTRTFDPDTGKELKVDDSRVLDFKLGICDPDKYFKPPASCDEGRAVDKPTPQMLKYRRKGLFRRSISE</sequence>
<proteinExistence type="predicted"/>
<keyword evidence="1" id="KW-0732">Signal</keyword>
<evidence type="ECO:0000313" key="2">
    <source>
        <dbReference type="Proteomes" id="UP000694845"/>
    </source>
</evidence>
<evidence type="ECO:0000256" key="1">
    <source>
        <dbReference type="SAM" id="SignalP"/>
    </source>
</evidence>
<dbReference type="KEGG" id="aplc:110973721"/>
<dbReference type="GeneID" id="110973721"/>
<reference evidence="3" key="1">
    <citation type="submission" date="2025-08" db="UniProtKB">
        <authorList>
            <consortium name="RefSeq"/>
        </authorList>
    </citation>
    <scope>IDENTIFICATION</scope>
</reference>
<dbReference type="GO" id="GO:0005764">
    <property type="term" value="C:lysosome"/>
    <property type="evidence" value="ECO:0007669"/>
    <property type="project" value="TreeGrafter"/>
</dbReference>
<dbReference type="Pfam" id="PF00811">
    <property type="entry name" value="Ependymin"/>
    <property type="match status" value="1"/>
</dbReference>
<name>A0A8B7XI17_ACAPL</name>
<dbReference type="OMA" id="CCAPRYF"/>
<dbReference type="GO" id="GO:0005509">
    <property type="term" value="F:calcium ion binding"/>
    <property type="evidence" value="ECO:0007669"/>
    <property type="project" value="InterPro"/>
</dbReference>
<evidence type="ECO:0000313" key="3">
    <source>
        <dbReference type="RefSeq" id="XP_022080439.1"/>
    </source>
</evidence>
<accession>A0A8B7XI17</accession>
<organism evidence="2 3">
    <name type="scientific">Acanthaster planci</name>
    <name type="common">Crown-of-thorns starfish</name>
    <dbReference type="NCBI Taxonomy" id="133434"/>
    <lineage>
        <taxon>Eukaryota</taxon>
        <taxon>Metazoa</taxon>
        <taxon>Echinodermata</taxon>
        <taxon>Eleutherozoa</taxon>
        <taxon>Asterozoa</taxon>
        <taxon>Asteroidea</taxon>
        <taxon>Valvatacea</taxon>
        <taxon>Valvatida</taxon>
        <taxon>Acanthasteridae</taxon>
        <taxon>Acanthaster</taxon>
    </lineage>
</organism>
<dbReference type="PANTHER" id="PTHR10697">
    <property type="entry name" value="MAMMALIAN EPENDYMIN-RELATED PROTEIN 1"/>
    <property type="match status" value="1"/>
</dbReference>
<keyword evidence="2" id="KW-1185">Reference proteome</keyword>
<dbReference type="InterPro" id="IPR001299">
    <property type="entry name" value="Ependymin"/>
</dbReference>
<dbReference type="RefSeq" id="XP_022080439.1">
    <property type="nucleotide sequence ID" value="XM_022224747.1"/>
</dbReference>
<feature type="chain" id="PRO_5034853399" evidence="1">
    <location>
        <begin position="17"/>
        <end position="243"/>
    </location>
</feature>
<dbReference type="GO" id="GO:0005576">
    <property type="term" value="C:extracellular region"/>
    <property type="evidence" value="ECO:0007669"/>
    <property type="project" value="InterPro"/>
</dbReference>
<gene>
    <name evidence="3" type="primary">LOC110973721</name>
</gene>
<dbReference type="Proteomes" id="UP000694845">
    <property type="component" value="Unplaced"/>
</dbReference>